<reference evidence="1 2" key="1">
    <citation type="submission" date="2014-05" db="EMBL/GenBank/DDBJ databases">
        <title>ATOL: Assembling a taxonomically balanced genome-scale reconstruction of the evolutionary history of the Enterobacteriaceae.</title>
        <authorList>
            <person name="Plunkett G.III."/>
            <person name="Neeno-Eckwall E.C."/>
            <person name="Glasner J.D."/>
            <person name="Perna N.T."/>
        </authorList>
    </citation>
    <scope>NUCLEOTIDE SEQUENCE [LARGE SCALE GENOMIC DNA]</scope>
    <source>
        <strain evidence="1 2">ATCC 33320</strain>
    </source>
</reference>
<dbReference type="RefSeq" id="WP_051873732.1">
    <property type="nucleotide sequence ID" value="NZ_JMPI01000054.1"/>
</dbReference>
<gene>
    <name evidence="1" type="ORF">GBAG_3172</name>
</gene>
<evidence type="ECO:0000313" key="2">
    <source>
        <dbReference type="Proteomes" id="UP000028653"/>
    </source>
</evidence>
<proteinExistence type="predicted"/>
<dbReference type="OrthoDB" id="6540427at2"/>
<name>A0A085G4T1_9ENTR</name>
<keyword evidence="2" id="KW-1185">Reference proteome</keyword>
<dbReference type="Proteomes" id="UP000028653">
    <property type="component" value="Unassembled WGS sequence"/>
</dbReference>
<dbReference type="eggNOG" id="ENOG5032V5K">
    <property type="taxonomic scope" value="Bacteria"/>
</dbReference>
<organism evidence="1 2">
    <name type="scientific">Buttiauxella agrestis ATCC 33320</name>
    <dbReference type="NCBI Taxonomy" id="1006004"/>
    <lineage>
        <taxon>Bacteria</taxon>
        <taxon>Pseudomonadati</taxon>
        <taxon>Pseudomonadota</taxon>
        <taxon>Gammaproteobacteria</taxon>
        <taxon>Enterobacterales</taxon>
        <taxon>Enterobacteriaceae</taxon>
        <taxon>Buttiauxella</taxon>
    </lineage>
</organism>
<protein>
    <submittedName>
        <fullName evidence="1">Uncharacterized protein</fullName>
    </submittedName>
</protein>
<sequence length="85" mass="9494">MNISQPVTPSGINATITLDDLRCLEHLLRVGQFAGDLLEHQECTVLSQPPAQQTQLASLLFLMTTQLNGVVERCHMSWMTTEKNQ</sequence>
<dbReference type="EMBL" id="JMPI01000054">
    <property type="protein sequence ID" value="KFC78726.1"/>
    <property type="molecule type" value="Genomic_DNA"/>
</dbReference>
<dbReference type="STRING" id="1006004.GBAG_3172"/>
<comment type="caution">
    <text evidence="1">The sequence shown here is derived from an EMBL/GenBank/DDBJ whole genome shotgun (WGS) entry which is preliminary data.</text>
</comment>
<evidence type="ECO:0000313" key="1">
    <source>
        <dbReference type="EMBL" id="KFC78726.1"/>
    </source>
</evidence>
<dbReference type="AlphaFoldDB" id="A0A085G4T1"/>
<accession>A0A085G4T1</accession>